<dbReference type="RefSeq" id="WP_205031078.1">
    <property type="nucleotide sequence ID" value="NZ_CP118733.1"/>
</dbReference>
<feature type="domain" description="HTH tetR-type" evidence="3">
    <location>
        <begin position="6"/>
        <end position="66"/>
    </location>
</feature>
<dbReference type="KEGG" id="ssuv:PXH68_01165"/>
<protein>
    <submittedName>
        <fullName evidence="4">TetR/AcrR family transcriptional regulator</fullName>
    </submittedName>
</protein>
<dbReference type="SUPFAM" id="SSF46689">
    <property type="entry name" value="Homeodomain-like"/>
    <property type="match status" value="1"/>
</dbReference>
<gene>
    <name evidence="4" type="ORF">PXH68_01165</name>
</gene>
<feature type="DNA-binding region" description="H-T-H motif" evidence="2">
    <location>
        <begin position="29"/>
        <end position="48"/>
    </location>
</feature>
<dbReference type="AlphaFoldDB" id="A0AA97AA95"/>
<evidence type="ECO:0000259" key="3">
    <source>
        <dbReference type="PROSITE" id="PS50977"/>
    </source>
</evidence>
<dbReference type="InterPro" id="IPR050624">
    <property type="entry name" value="HTH-type_Tx_Regulator"/>
</dbReference>
<evidence type="ECO:0000313" key="5">
    <source>
        <dbReference type="Proteomes" id="UP001304088"/>
    </source>
</evidence>
<dbReference type="Gene3D" id="1.10.357.10">
    <property type="entry name" value="Tetracycline Repressor, domain 2"/>
    <property type="match status" value="1"/>
</dbReference>
<dbReference type="InterPro" id="IPR001647">
    <property type="entry name" value="HTH_TetR"/>
</dbReference>
<accession>A0AA97AA95</accession>
<name>A0AA97AA95_9STRE</name>
<proteinExistence type="predicted"/>
<dbReference type="GO" id="GO:0003677">
    <property type="term" value="F:DNA binding"/>
    <property type="evidence" value="ECO:0007669"/>
    <property type="project" value="UniProtKB-UniRule"/>
</dbReference>
<dbReference type="EMBL" id="CP118733">
    <property type="protein sequence ID" value="WNY47346.1"/>
    <property type="molecule type" value="Genomic_DNA"/>
</dbReference>
<dbReference type="PANTHER" id="PTHR43479">
    <property type="entry name" value="ACREF/ENVCD OPERON REPRESSOR-RELATED"/>
    <property type="match status" value="1"/>
</dbReference>
<dbReference type="Proteomes" id="UP001304088">
    <property type="component" value="Chromosome"/>
</dbReference>
<evidence type="ECO:0000313" key="4">
    <source>
        <dbReference type="EMBL" id="WNY47346.1"/>
    </source>
</evidence>
<reference evidence="4 5" key="1">
    <citation type="submission" date="2023-02" db="EMBL/GenBank/DDBJ databases">
        <title>Streptococcus sp. Genome Sequencing and Assembly.</title>
        <authorList>
            <person name="Shore S.M."/>
            <person name="Nicholson T.L."/>
        </authorList>
    </citation>
    <scope>NUCLEOTIDE SEQUENCE [LARGE SCALE GENOMIC DNA]</scope>
    <source>
        <strain evidence="4 5">29896</strain>
    </source>
</reference>
<sequence>MDTRRERTKDSILRAMVTCLQDQNFNDITTSHLAKTAGVSRSSFYTHYRDKFELIESYQQTLFYQLEVIFDHYKGDPEASFLEIFQFLDREELLAALLSPHGTQEIQQFLINKVRLLVSRDLSLRMNKEEWAANEKEYRSIYFSHAFFGLVQSWIVKGKSESPEEMTQILLKLLP</sequence>
<dbReference type="InterPro" id="IPR009057">
    <property type="entry name" value="Homeodomain-like_sf"/>
</dbReference>
<organism evidence="4 5">
    <name type="scientific">Streptococcus suivaginalis</name>
    <dbReference type="NCBI Taxonomy" id="3028082"/>
    <lineage>
        <taxon>Bacteria</taxon>
        <taxon>Bacillati</taxon>
        <taxon>Bacillota</taxon>
        <taxon>Bacilli</taxon>
        <taxon>Lactobacillales</taxon>
        <taxon>Streptococcaceae</taxon>
        <taxon>Streptococcus</taxon>
    </lineage>
</organism>
<keyword evidence="5" id="KW-1185">Reference proteome</keyword>
<keyword evidence="1 2" id="KW-0238">DNA-binding</keyword>
<dbReference type="Pfam" id="PF00440">
    <property type="entry name" value="TetR_N"/>
    <property type="match status" value="1"/>
</dbReference>
<dbReference type="PANTHER" id="PTHR43479:SF7">
    <property type="entry name" value="TETR-FAMILY TRANSCRIPTIONAL REGULATOR"/>
    <property type="match status" value="1"/>
</dbReference>
<dbReference type="Pfam" id="PF14278">
    <property type="entry name" value="TetR_C_8"/>
    <property type="match status" value="1"/>
</dbReference>
<evidence type="ECO:0000256" key="2">
    <source>
        <dbReference type="PROSITE-ProRule" id="PRU00335"/>
    </source>
</evidence>
<evidence type="ECO:0000256" key="1">
    <source>
        <dbReference type="ARBA" id="ARBA00023125"/>
    </source>
</evidence>
<dbReference type="InterPro" id="IPR039532">
    <property type="entry name" value="TetR_C_Firmicutes"/>
</dbReference>
<dbReference type="PROSITE" id="PS50977">
    <property type="entry name" value="HTH_TETR_2"/>
    <property type="match status" value="1"/>
</dbReference>